<dbReference type="HOGENOM" id="CLU_018398_4_0_11"/>
<proteinExistence type="inferred from homology"/>
<evidence type="ECO:0000259" key="6">
    <source>
        <dbReference type="Pfam" id="PF05175"/>
    </source>
</evidence>
<feature type="domain" description="Methyltransferase small" evidence="6">
    <location>
        <begin position="122"/>
        <end position="199"/>
    </location>
</feature>
<keyword evidence="9" id="KW-1185">Reference proteome</keyword>
<dbReference type="SUPFAM" id="SSF53335">
    <property type="entry name" value="S-adenosyl-L-methionine-dependent methyltransferases"/>
    <property type="match status" value="1"/>
</dbReference>
<dbReference type="EC" id="2.1.1.297" evidence="5"/>
<dbReference type="EMBL" id="CP002343">
    <property type="protein sequence ID" value="ADU48954.1"/>
    <property type="molecule type" value="Genomic_DNA"/>
</dbReference>
<dbReference type="NCBIfam" id="TIGR00536">
    <property type="entry name" value="hemK_fam"/>
    <property type="match status" value="1"/>
</dbReference>
<feature type="domain" description="Release factor glutamine methyltransferase N-terminal" evidence="7">
    <location>
        <begin position="7"/>
        <end position="78"/>
    </location>
</feature>
<dbReference type="STRING" id="710696.Intca_2447"/>
<dbReference type="KEGG" id="ica:Intca_2447"/>
<dbReference type="NCBIfam" id="TIGR03534">
    <property type="entry name" value="RF_mod_PrmC"/>
    <property type="match status" value="1"/>
</dbReference>
<dbReference type="AlphaFoldDB" id="E6S6G5"/>
<reference evidence="8 9" key="1">
    <citation type="journal article" date="2010" name="Stand. Genomic Sci.">
        <title>Complete genome sequence of Intrasporangium calvum type strain (7 KIP).</title>
        <authorList>
            <person name="Del Rio T.G."/>
            <person name="Chertkov O."/>
            <person name="Yasawong M."/>
            <person name="Lucas S."/>
            <person name="Deshpande S."/>
            <person name="Cheng J.F."/>
            <person name="Detter C."/>
            <person name="Tapia R."/>
            <person name="Han C."/>
            <person name="Goodwin L."/>
            <person name="Pitluck S."/>
            <person name="Liolios K."/>
            <person name="Ivanova N."/>
            <person name="Mavromatis K."/>
            <person name="Pati A."/>
            <person name="Chen A."/>
            <person name="Palaniappan K."/>
            <person name="Land M."/>
            <person name="Hauser L."/>
            <person name="Chang Y.J."/>
            <person name="Jeffries C.D."/>
            <person name="Rohde M."/>
            <person name="Pukall R."/>
            <person name="Sikorski J."/>
            <person name="Goker M."/>
            <person name="Woyke T."/>
            <person name="Bristow J."/>
            <person name="Eisen J.A."/>
            <person name="Markowitz V."/>
            <person name="Hugenholtz P."/>
            <person name="Kyrpides N.C."/>
            <person name="Klenk H.P."/>
            <person name="Lapidus A."/>
        </authorList>
    </citation>
    <scope>NUCLEOTIDE SEQUENCE [LARGE SCALE GENOMIC DNA]</scope>
    <source>
        <strain evidence="9">ATCC 23552 / DSM 43043 / JCM 3097 / NBRC 12989 / 7 KIP</strain>
    </source>
</reference>
<evidence type="ECO:0000256" key="5">
    <source>
        <dbReference type="HAMAP-Rule" id="MF_02126"/>
    </source>
</evidence>
<dbReference type="Gene3D" id="1.10.8.10">
    <property type="entry name" value="DNA helicase RuvA subunit, C-terminal domain"/>
    <property type="match status" value="1"/>
</dbReference>
<dbReference type="HAMAP" id="MF_02126">
    <property type="entry name" value="RF_methyltr_PrmC"/>
    <property type="match status" value="1"/>
</dbReference>
<comment type="similarity">
    <text evidence="5">Belongs to the protein N5-glutamine methyltransferase family. PrmC subfamily.</text>
</comment>
<dbReference type="InterPro" id="IPR007848">
    <property type="entry name" value="Small_mtfrase_dom"/>
</dbReference>
<dbReference type="GO" id="GO:0032259">
    <property type="term" value="P:methylation"/>
    <property type="evidence" value="ECO:0007669"/>
    <property type="project" value="UniProtKB-KW"/>
</dbReference>
<dbReference type="PANTHER" id="PTHR18895">
    <property type="entry name" value="HEMK METHYLTRANSFERASE"/>
    <property type="match status" value="1"/>
</dbReference>
<dbReference type="InterPro" id="IPR004556">
    <property type="entry name" value="HemK-like"/>
</dbReference>
<name>E6S6G5_INTC7</name>
<evidence type="ECO:0000313" key="8">
    <source>
        <dbReference type="EMBL" id="ADU48954.1"/>
    </source>
</evidence>
<evidence type="ECO:0000256" key="3">
    <source>
        <dbReference type="ARBA" id="ARBA00022691"/>
    </source>
</evidence>
<dbReference type="Gene3D" id="3.40.50.150">
    <property type="entry name" value="Vaccinia Virus protein VP39"/>
    <property type="match status" value="1"/>
</dbReference>
<evidence type="ECO:0000256" key="4">
    <source>
        <dbReference type="ARBA" id="ARBA00048391"/>
    </source>
</evidence>
<dbReference type="RefSeq" id="WP_013493268.1">
    <property type="nucleotide sequence ID" value="NC_014830.1"/>
</dbReference>
<dbReference type="Pfam" id="PF05175">
    <property type="entry name" value="MTS"/>
    <property type="match status" value="1"/>
</dbReference>
<evidence type="ECO:0000313" key="9">
    <source>
        <dbReference type="Proteomes" id="UP000008914"/>
    </source>
</evidence>
<dbReference type="Proteomes" id="UP000008914">
    <property type="component" value="Chromosome"/>
</dbReference>
<dbReference type="InterPro" id="IPR040758">
    <property type="entry name" value="PrmC_N"/>
</dbReference>
<comment type="catalytic activity">
    <reaction evidence="4 5">
        <text>L-glutaminyl-[peptide chain release factor] + S-adenosyl-L-methionine = N(5)-methyl-L-glutaminyl-[peptide chain release factor] + S-adenosyl-L-homocysteine + H(+)</text>
        <dbReference type="Rhea" id="RHEA:42896"/>
        <dbReference type="Rhea" id="RHEA-COMP:10271"/>
        <dbReference type="Rhea" id="RHEA-COMP:10272"/>
        <dbReference type="ChEBI" id="CHEBI:15378"/>
        <dbReference type="ChEBI" id="CHEBI:30011"/>
        <dbReference type="ChEBI" id="CHEBI:57856"/>
        <dbReference type="ChEBI" id="CHEBI:59789"/>
        <dbReference type="ChEBI" id="CHEBI:61891"/>
        <dbReference type="EC" id="2.1.1.297"/>
    </reaction>
</comment>
<sequence>MTGLGSAVRAASATLREAGVASPEVDAVELAAHVLGVAAHEVRRRMIVGGSLPDSFDEAYAAVLAERARRVPLQHLTGRAPFRTLTLHVGPGVFVPRPETEVVVELALAEVDRLLGTRPSGIRLVDLCSGSGAIALAVKTERPRVHVRAIELSGDAVAWATANRDRLGLDVAILQGDATEPAIPDWSGSVDLVTANPPYIPSDAVPVDPEVRDHDPEVALYGGSEDGLAIPLRVAAAAAELLGPGGLLLMEHADTQGESLPARLLSTGQWSFVVDHVDLSGRPRVTAARRA</sequence>
<keyword evidence="2 5" id="KW-0808">Transferase</keyword>
<dbReference type="OrthoDB" id="9800643at2"/>
<feature type="binding site" evidence="5">
    <location>
        <position position="151"/>
    </location>
    <ligand>
        <name>S-adenosyl-L-methionine</name>
        <dbReference type="ChEBI" id="CHEBI:59789"/>
    </ligand>
</feature>
<protein>
    <recommendedName>
        <fullName evidence="5">Release factor glutamine methyltransferase</fullName>
        <shortName evidence="5">RF MTase</shortName>
        <ecNumber evidence="5">2.1.1.297</ecNumber>
    </recommendedName>
    <alternativeName>
        <fullName evidence="5">N5-glutamine methyltransferase PrmC</fullName>
    </alternativeName>
    <alternativeName>
        <fullName evidence="5">Protein-(glutamine-N5) MTase PrmC</fullName>
    </alternativeName>
    <alternativeName>
        <fullName evidence="5">Protein-glutamine N-methyltransferase PrmC</fullName>
    </alternativeName>
</protein>
<dbReference type="PANTHER" id="PTHR18895:SF74">
    <property type="entry name" value="MTRF1L RELEASE FACTOR GLUTAMINE METHYLTRANSFERASE"/>
    <property type="match status" value="1"/>
</dbReference>
<dbReference type="Pfam" id="PF17827">
    <property type="entry name" value="PrmC_N"/>
    <property type="match status" value="1"/>
</dbReference>
<dbReference type="GO" id="GO:0102559">
    <property type="term" value="F:peptide chain release factor N(5)-glutamine methyltransferase activity"/>
    <property type="evidence" value="ECO:0007669"/>
    <property type="project" value="UniProtKB-EC"/>
</dbReference>
<evidence type="ECO:0000256" key="1">
    <source>
        <dbReference type="ARBA" id="ARBA00022603"/>
    </source>
</evidence>
<dbReference type="CDD" id="cd02440">
    <property type="entry name" value="AdoMet_MTases"/>
    <property type="match status" value="1"/>
</dbReference>
<feature type="binding site" evidence="5">
    <location>
        <position position="196"/>
    </location>
    <ligand>
        <name>S-adenosyl-L-methionine</name>
        <dbReference type="ChEBI" id="CHEBI:59789"/>
    </ligand>
</feature>
<accession>E6S6G5</accession>
<gene>
    <name evidence="5" type="primary">prmC</name>
    <name evidence="8" type="ordered locus">Intca_2447</name>
</gene>
<dbReference type="eggNOG" id="COG2890">
    <property type="taxonomic scope" value="Bacteria"/>
</dbReference>
<dbReference type="InterPro" id="IPR019874">
    <property type="entry name" value="RF_methyltr_PrmC"/>
</dbReference>
<keyword evidence="1 5" id="KW-0489">Methyltransferase</keyword>
<evidence type="ECO:0000259" key="7">
    <source>
        <dbReference type="Pfam" id="PF17827"/>
    </source>
</evidence>
<organism evidence="8 9">
    <name type="scientific">Intrasporangium calvum (strain ATCC 23552 / DSM 43043 / JCM 3097 / NBRC 12989 / NCIMB 10167 / NRRL B-3866 / 7 KIP)</name>
    <dbReference type="NCBI Taxonomy" id="710696"/>
    <lineage>
        <taxon>Bacteria</taxon>
        <taxon>Bacillati</taxon>
        <taxon>Actinomycetota</taxon>
        <taxon>Actinomycetes</taxon>
        <taxon>Micrococcales</taxon>
        <taxon>Intrasporangiaceae</taxon>
        <taxon>Intrasporangium</taxon>
    </lineage>
</organism>
<keyword evidence="3 5" id="KW-0949">S-adenosyl-L-methionine</keyword>
<dbReference type="InterPro" id="IPR050320">
    <property type="entry name" value="N5-glutamine_MTase"/>
</dbReference>
<evidence type="ECO:0000256" key="2">
    <source>
        <dbReference type="ARBA" id="ARBA00022679"/>
    </source>
</evidence>
<comment type="caution">
    <text evidence="5">Lacks conserved residue(s) required for the propagation of feature annotation.</text>
</comment>
<comment type="function">
    <text evidence="5">Methylates the class 1 translation termination release factors RF1/PrfA and RF2/PrfB on the glutamine residue of the universally conserved GGQ motif.</text>
</comment>
<dbReference type="InterPro" id="IPR029063">
    <property type="entry name" value="SAM-dependent_MTases_sf"/>
</dbReference>
<feature type="binding site" evidence="5">
    <location>
        <begin position="196"/>
        <end position="199"/>
    </location>
    <ligand>
        <name>substrate</name>
    </ligand>
</feature>